<protein>
    <submittedName>
        <fullName evidence="4">Gliding motility protein GldL</fullName>
    </submittedName>
</protein>
<feature type="transmembrane region" description="Helical" evidence="2">
    <location>
        <begin position="12"/>
        <end position="30"/>
    </location>
</feature>
<dbReference type="NCBIfam" id="TIGR03513">
    <property type="entry name" value="GldL_gliding"/>
    <property type="match status" value="1"/>
</dbReference>
<evidence type="ECO:0000259" key="3">
    <source>
        <dbReference type="Pfam" id="PF22827"/>
    </source>
</evidence>
<sequence length="214" mass="22723">MAILSKKTMNFAYGMGAAVVIIGALFKITHFEIGPLTGTLMLSIGLLVEAAIFALSAFEPVEHELDWTLVYPELAGGQAKPKAKKEEATDAQGLLSQKLDAMLKEAKIDGELMASLGNSIKNFEGAAKSISPTVDAIASQKKYAEEMTTAAAAMESLNGLYKLQLDSAARNAEANKEIAENAAKLKEQMQSMTSNIATLNNVYGGMLSAMSNRG</sequence>
<dbReference type="RefSeq" id="WP_250590626.1">
    <property type="nucleotide sequence ID" value="NZ_JAMLJM010000001.1"/>
</dbReference>
<proteinExistence type="predicted"/>
<accession>A0ABT0TKC6</accession>
<feature type="transmembrane region" description="Helical" evidence="2">
    <location>
        <begin position="36"/>
        <end position="58"/>
    </location>
</feature>
<reference evidence="4 5" key="1">
    <citation type="submission" date="2022-05" db="EMBL/GenBank/DDBJ databases">
        <title>Flavobacterium sp., isolated from activated sludge.</title>
        <authorList>
            <person name="Ran Q."/>
        </authorList>
    </citation>
    <scope>NUCLEOTIDE SEQUENCE [LARGE SCALE GENOMIC DNA]</scope>
    <source>
        <strain evidence="4 5">HXWNR70</strain>
    </source>
</reference>
<dbReference type="Proteomes" id="UP001317191">
    <property type="component" value="Unassembled WGS sequence"/>
</dbReference>
<name>A0ABT0TKC6_9FLAO</name>
<organism evidence="4 5">
    <name type="scientific">Flavobacterium luminosum</name>
    <dbReference type="NCBI Taxonomy" id="2949086"/>
    <lineage>
        <taxon>Bacteria</taxon>
        <taxon>Pseudomonadati</taxon>
        <taxon>Bacteroidota</taxon>
        <taxon>Flavobacteriia</taxon>
        <taxon>Flavobacteriales</taxon>
        <taxon>Flavobacteriaceae</taxon>
        <taxon>Flavobacterium</taxon>
    </lineage>
</organism>
<feature type="coiled-coil region" evidence="1">
    <location>
        <begin position="162"/>
        <end position="202"/>
    </location>
</feature>
<keyword evidence="2" id="KW-0812">Transmembrane</keyword>
<evidence type="ECO:0000313" key="5">
    <source>
        <dbReference type="Proteomes" id="UP001317191"/>
    </source>
</evidence>
<keyword evidence="2" id="KW-1133">Transmembrane helix</keyword>
<dbReference type="EMBL" id="JAMLJM010000001">
    <property type="protein sequence ID" value="MCL9807948.1"/>
    <property type="molecule type" value="Genomic_DNA"/>
</dbReference>
<evidence type="ECO:0000256" key="1">
    <source>
        <dbReference type="SAM" id="Coils"/>
    </source>
</evidence>
<comment type="caution">
    <text evidence="4">The sequence shown here is derived from an EMBL/GenBank/DDBJ whole genome shotgun (WGS) entry which is preliminary data.</text>
</comment>
<keyword evidence="2" id="KW-0472">Membrane</keyword>
<dbReference type="Pfam" id="PF22827">
    <property type="entry name" value="GldL_N"/>
    <property type="match status" value="1"/>
</dbReference>
<evidence type="ECO:0000313" key="4">
    <source>
        <dbReference type="EMBL" id="MCL9807948.1"/>
    </source>
</evidence>
<dbReference type="InterPro" id="IPR055087">
    <property type="entry name" value="GldL-like_N"/>
</dbReference>
<gene>
    <name evidence="4" type="primary">gldL</name>
    <name evidence="4" type="ORF">NAT50_01090</name>
</gene>
<dbReference type="InterPro" id="IPR019852">
    <property type="entry name" value="Motility-assoc_prot_GldL"/>
</dbReference>
<keyword evidence="5" id="KW-1185">Reference proteome</keyword>
<evidence type="ECO:0000256" key="2">
    <source>
        <dbReference type="SAM" id="Phobius"/>
    </source>
</evidence>
<keyword evidence="1" id="KW-0175">Coiled coil</keyword>
<feature type="domain" description="Gliding motility protein GldL-like N-terminal" evidence="3">
    <location>
        <begin position="12"/>
        <end position="76"/>
    </location>
</feature>